<dbReference type="SMART" id="SM00353">
    <property type="entry name" value="HLH"/>
    <property type="match status" value="1"/>
</dbReference>
<evidence type="ECO:0000256" key="1">
    <source>
        <dbReference type="ARBA" id="ARBA00023015"/>
    </source>
</evidence>
<reference evidence="6 7" key="1">
    <citation type="submission" date="2024-04" db="EMBL/GenBank/DDBJ databases">
        <authorList>
            <consortium name="Genoscope - CEA"/>
            <person name="William W."/>
        </authorList>
    </citation>
    <scope>NUCLEOTIDE SEQUENCE [LARGE SCALE GENOMIC DNA]</scope>
</reference>
<gene>
    <name evidence="6" type="ORF">GSLYS_00003069001</name>
</gene>
<dbReference type="GO" id="GO:0061564">
    <property type="term" value="P:axon development"/>
    <property type="evidence" value="ECO:0007669"/>
    <property type="project" value="TreeGrafter"/>
</dbReference>
<dbReference type="SUPFAM" id="SSF47459">
    <property type="entry name" value="HLH, helix-loop-helix DNA-binding domain"/>
    <property type="match status" value="1"/>
</dbReference>
<proteinExistence type="predicted"/>
<keyword evidence="3" id="KW-0804">Transcription</keyword>
<dbReference type="EMBL" id="CAXITT010000040">
    <property type="protein sequence ID" value="CAL1528899.1"/>
    <property type="molecule type" value="Genomic_DNA"/>
</dbReference>
<dbReference type="Pfam" id="PF00010">
    <property type="entry name" value="HLH"/>
    <property type="match status" value="1"/>
</dbReference>
<dbReference type="InterPro" id="IPR011598">
    <property type="entry name" value="bHLH_dom"/>
</dbReference>
<name>A0AAV2H7Y4_LYMST</name>
<dbReference type="GO" id="GO:0007423">
    <property type="term" value="P:sensory organ development"/>
    <property type="evidence" value="ECO:0007669"/>
    <property type="project" value="TreeGrafter"/>
</dbReference>
<feature type="non-terminal residue" evidence="6">
    <location>
        <position position="63"/>
    </location>
</feature>
<dbReference type="GO" id="GO:0005634">
    <property type="term" value="C:nucleus"/>
    <property type="evidence" value="ECO:0007669"/>
    <property type="project" value="TreeGrafter"/>
</dbReference>
<dbReference type="GO" id="GO:0046983">
    <property type="term" value="F:protein dimerization activity"/>
    <property type="evidence" value="ECO:0007669"/>
    <property type="project" value="InterPro"/>
</dbReference>
<accession>A0AAV2H7Y4</accession>
<evidence type="ECO:0000313" key="6">
    <source>
        <dbReference type="EMBL" id="CAL1528899.1"/>
    </source>
</evidence>
<dbReference type="GO" id="GO:0070888">
    <property type="term" value="F:E-box binding"/>
    <property type="evidence" value="ECO:0007669"/>
    <property type="project" value="TreeGrafter"/>
</dbReference>
<keyword evidence="1" id="KW-0805">Transcription regulation</keyword>
<comment type="caution">
    <text evidence="6">The sequence shown here is derived from an EMBL/GenBank/DDBJ whole genome shotgun (WGS) entry which is preliminary data.</text>
</comment>
<keyword evidence="7" id="KW-1185">Reference proteome</keyword>
<dbReference type="AlphaFoldDB" id="A0AAV2H7Y4"/>
<dbReference type="InterPro" id="IPR036638">
    <property type="entry name" value="HLH_DNA-bd_sf"/>
</dbReference>
<evidence type="ECO:0000259" key="5">
    <source>
        <dbReference type="PROSITE" id="PS50888"/>
    </source>
</evidence>
<dbReference type="InterPro" id="IPR050359">
    <property type="entry name" value="bHLH_transcription_factors"/>
</dbReference>
<evidence type="ECO:0000313" key="7">
    <source>
        <dbReference type="Proteomes" id="UP001497497"/>
    </source>
</evidence>
<protein>
    <recommendedName>
        <fullName evidence="5">BHLH domain-containing protein</fullName>
    </recommendedName>
</protein>
<dbReference type="PANTHER" id="PTHR19290:SF164">
    <property type="entry name" value="BHLH DOMAIN-CONTAINING PROTEIN"/>
    <property type="match status" value="1"/>
</dbReference>
<sequence>MDEQELQNLRLKINSRERKRMHDLNSALDGLREVMPYAHGPSVRKLSKIATLLLAKNYILMLN</sequence>
<evidence type="ECO:0000256" key="3">
    <source>
        <dbReference type="ARBA" id="ARBA00023163"/>
    </source>
</evidence>
<dbReference type="FunFam" id="4.10.280.10:FF:000031">
    <property type="entry name" value="Oligodendrocyte transcription factor 3"/>
    <property type="match status" value="1"/>
</dbReference>
<dbReference type="Proteomes" id="UP001497497">
    <property type="component" value="Unassembled WGS sequence"/>
</dbReference>
<evidence type="ECO:0000256" key="2">
    <source>
        <dbReference type="ARBA" id="ARBA00023125"/>
    </source>
</evidence>
<dbReference type="PROSITE" id="PS50888">
    <property type="entry name" value="BHLH"/>
    <property type="match status" value="1"/>
</dbReference>
<evidence type="ECO:0000256" key="4">
    <source>
        <dbReference type="ARBA" id="ARBA00023242"/>
    </source>
</evidence>
<dbReference type="Gene3D" id="4.10.280.10">
    <property type="entry name" value="Helix-loop-helix DNA-binding domain"/>
    <property type="match status" value="1"/>
</dbReference>
<keyword evidence="2" id="KW-0238">DNA-binding</keyword>
<dbReference type="GO" id="GO:0045944">
    <property type="term" value="P:positive regulation of transcription by RNA polymerase II"/>
    <property type="evidence" value="ECO:0007669"/>
    <property type="project" value="TreeGrafter"/>
</dbReference>
<keyword evidence="4" id="KW-0539">Nucleus</keyword>
<dbReference type="PANTHER" id="PTHR19290">
    <property type="entry name" value="BASIC HELIX-LOOP-HELIX PROTEIN NEUROGENIN-RELATED"/>
    <property type="match status" value="1"/>
</dbReference>
<dbReference type="GO" id="GO:0000981">
    <property type="term" value="F:DNA-binding transcription factor activity, RNA polymerase II-specific"/>
    <property type="evidence" value="ECO:0007669"/>
    <property type="project" value="TreeGrafter"/>
</dbReference>
<organism evidence="6 7">
    <name type="scientific">Lymnaea stagnalis</name>
    <name type="common">Great pond snail</name>
    <name type="synonym">Helix stagnalis</name>
    <dbReference type="NCBI Taxonomy" id="6523"/>
    <lineage>
        <taxon>Eukaryota</taxon>
        <taxon>Metazoa</taxon>
        <taxon>Spiralia</taxon>
        <taxon>Lophotrochozoa</taxon>
        <taxon>Mollusca</taxon>
        <taxon>Gastropoda</taxon>
        <taxon>Heterobranchia</taxon>
        <taxon>Euthyneura</taxon>
        <taxon>Panpulmonata</taxon>
        <taxon>Hygrophila</taxon>
        <taxon>Lymnaeoidea</taxon>
        <taxon>Lymnaeidae</taxon>
        <taxon>Lymnaea</taxon>
    </lineage>
</organism>
<feature type="domain" description="BHLH" evidence="5">
    <location>
        <begin position="8"/>
        <end position="62"/>
    </location>
</feature>